<name>A0ABU8IMH5_9BURK</name>
<feature type="transmembrane region" description="Helical" evidence="1">
    <location>
        <begin position="6"/>
        <end position="29"/>
    </location>
</feature>
<dbReference type="EMBL" id="JACFYJ010000006">
    <property type="protein sequence ID" value="MEI5996696.1"/>
    <property type="molecule type" value="Genomic_DNA"/>
</dbReference>
<proteinExistence type="predicted"/>
<dbReference type="Proteomes" id="UP001386437">
    <property type="component" value="Unassembled WGS sequence"/>
</dbReference>
<keyword evidence="1" id="KW-0812">Transmembrane</keyword>
<keyword evidence="3" id="KW-1185">Reference proteome</keyword>
<sequence length="60" mass="6804">MMDFHPPFLIFCALGASVMIISIVLAIVAEKVDNWLDRQTQACTRRRADVPRHAEVSHLL</sequence>
<keyword evidence="1" id="KW-0472">Membrane</keyword>
<dbReference type="RefSeq" id="WP_336597110.1">
    <property type="nucleotide sequence ID" value="NZ_JACFYJ010000006.1"/>
</dbReference>
<gene>
    <name evidence="2" type="ORF">H3V53_05605</name>
</gene>
<keyword evidence="1" id="KW-1133">Transmembrane helix</keyword>
<protein>
    <submittedName>
        <fullName evidence="2">Uncharacterized protein</fullName>
    </submittedName>
</protein>
<accession>A0ABU8IMH5</accession>
<evidence type="ECO:0000313" key="2">
    <source>
        <dbReference type="EMBL" id="MEI5996696.1"/>
    </source>
</evidence>
<organism evidence="2 3">
    <name type="scientific">Paraburkholderia bengalensis</name>
    <dbReference type="NCBI Taxonomy" id="2747562"/>
    <lineage>
        <taxon>Bacteria</taxon>
        <taxon>Pseudomonadati</taxon>
        <taxon>Pseudomonadota</taxon>
        <taxon>Betaproteobacteria</taxon>
        <taxon>Burkholderiales</taxon>
        <taxon>Burkholderiaceae</taxon>
        <taxon>Paraburkholderia</taxon>
    </lineage>
</organism>
<evidence type="ECO:0000256" key="1">
    <source>
        <dbReference type="SAM" id="Phobius"/>
    </source>
</evidence>
<comment type="caution">
    <text evidence="2">The sequence shown here is derived from an EMBL/GenBank/DDBJ whole genome shotgun (WGS) entry which is preliminary data.</text>
</comment>
<evidence type="ECO:0000313" key="3">
    <source>
        <dbReference type="Proteomes" id="UP001386437"/>
    </source>
</evidence>
<reference evidence="2 3" key="1">
    <citation type="journal article" date="2022" name="Arch. Microbiol.">
        <title>Paraburkholderia bengalensis sp. nov. isolated from roots of Oryza sativa, IR64.</title>
        <authorList>
            <person name="Nag P."/>
            <person name="Mondal N."/>
            <person name="Sarkar J."/>
            <person name="Das S."/>
        </authorList>
    </citation>
    <scope>NUCLEOTIDE SEQUENCE [LARGE SCALE GENOMIC DNA]</scope>
    <source>
        <strain evidence="2 3">IR64_4_BI</strain>
    </source>
</reference>